<dbReference type="InterPro" id="IPR032466">
    <property type="entry name" value="Metal_Hydrolase"/>
</dbReference>
<reference evidence="3" key="1">
    <citation type="submission" date="2018-05" db="EMBL/GenBank/DDBJ databases">
        <authorList>
            <person name="Lanie J.A."/>
            <person name="Ng W.-L."/>
            <person name="Kazmierczak K.M."/>
            <person name="Andrzejewski T.M."/>
            <person name="Davidsen T.M."/>
            <person name="Wayne K.J."/>
            <person name="Tettelin H."/>
            <person name="Glass J.I."/>
            <person name="Rusch D."/>
            <person name="Podicherti R."/>
            <person name="Tsui H.-C.T."/>
            <person name="Winkler M.E."/>
        </authorList>
    </citation>
    <scope>NUCLEOTIDE SEQUENCE</scope>
</reference>
<dbReference type="PANTHER" id="PTHR43135:SF3">
    <property type="entry name" value="ALPHA-D-RIBOSE 1-METHYLPHOSPHONATE 5-TRIPHOSPHATE DIPHOSPHATASE"/>
    <property type="match status" value="1"/>
</dbReference>
<dbReference type="AlphaFoldDB" id="A0A381QSM7"/>
<feature type="non-terminal residue" evidence="3">
    <location>
        <position position="1"/>
    </location>
</feature>
<dbReference type="GO" id="GO:0016810">
    <property type="term" value="F:hydrolase activity, acting on carbon-nitrogen (but not peptide) bonds"/>
    <property type="evidence" value="ECO:0007669"/>
    <property type="project" value="InterPro"/>
</dbReference>
<name>A0A381QSM7_9ZZZZ</name>
<accession>A0A381QSM7</accession>
<protein>
    <recommendedName>
        <fullName evidence="2">Amidohydrolase-related domain-containing protein</fullName>
    </recommendedName>
</protein>
<dbReference type="EMBL" id="UINC01001505">
    <property type="protein sequence ID" value="SUZ82392.1"/>
    <property type="molecule type" value="Genomic_DNA"/>
</dbReference>
<feature type="domain" description="Amidohydrolase-related" evidence="2">
    <location>
        <begin position="330"/>
        <end position="408"/>
    </location>
</feature>
<evidence type="ECO:0000259" key="2">
    <source>
        <dbReference type="Pfam" id="PF01979"/>
    </source>
</evidence>
<dbReference type="SUPFAM" id="SSF51556">
    <property type="entry name" value="Metallo-dependent hydrolases"/>
    <property type="match status" value="1"/>
</dbReference>
<dbReference type="InterPro" id="IPR051781">
    <property type="entry name" value="Metallo-dep_Hydrolase"/>
</dbReference>
<organism evidence="3">
    <name type="scientific">marine metagenome</name>
    <dbReference type="NCBI Taxonomy" id="408172"/>
    <lineage>
        <taxon>unclassified sequences</taxon>
        <taxon>metagenomes</taxon>
        <taxon>ecological metagenomes</taxon>
    </lineage>
</organism>
<gene>
    <name evidence="3" type="ORF">METZ01_LOCUS35246</name>
</gene>
<dbReference type="Pfam" id="PF01979">
    <property type="entry name" value="Amidohydro_1"/>
    <property type="match status" value="2"/>
</dbReference>
<feature type="coiled-coil region" evidence="1">
    <location>
        <begin position="944"/>
        <end position="971"/>
    </location>
</feature>
<keyword evidence="1" id="KW-0175">Coiled coil</keyword>
<dbReference type="CDD" id="cd01309">
    <property type="entry name" value="Met_dep_hydrolase_C"/>
    <property type="match status" value="1"/>
</dbReference>
<dbReference type="SUPFAM" id="SSF51338">
    <property type="entry name" value="Composite domain of metallo-dependent hydrolases"/>
    <property type="match status" value="2"/>
</dbReference>
<feature type="domain" description="Amidohydrolase-related" evidence="2">
    <location>
        <begin position="850"/>
        <end position="932"/>
    </location>
</feature>
<dbReference type="Gene3D" id="3.20.20.140">
    <property type="entry name" value="Metal-dependent hydrolases"/>
    <property type="match status" value="2"/>
</dbReference>
<dbReference type="PANTHER" id="PTHR43135">
    <property type="entry name" value="ALPHA-D-RIBOSE 1-METHYLPHOSPHONATE 5-TRIPHOSPHATE DIPHOSPHATASE"/>
    <property type="match status" value="1"/>
</dbReference>
<evidence type="ECO:0000313" key="3">
    <source>
        <dbReference type="EMBL" id="SUZ82392.1"/>
    </source>
</evidence>
<evidence type="ECO:0000256" key="1">
    <source>
        <dbReference type="SAM" id="Coils"/>
    </source>
</evidence>
<sequence length="998" mass="112498">VSRILFIFLLSISFSFSQDYFIVNDGVKTKEHQYEAFTNGKIHAKSGIINSGTLLIKDGEVISVGTNINIPENTIIHNLNGSYIYPSFVELNSSFGIKKISRTGFSRSSQYEPSRVGYYWNDHILSDYNSLNDFKYNKGDAKQLRDIGFGVVNTHNPDGVHRGTSIAVALIDNQNESYRIISQKVAEHYSFTRSLQSSQAYPSSVMGSIALIRQLYYDANWYSQGVANNKDLAIESLIENRELPKIFDANDKLNVLRAAKLSKELSLNFIIKGSGKEYENVREIKDFKNLLIIPINYPKAYDVSNPHLNKRLSINQLRYYNQAPANLSILEKNNINFSITSSDLPSKKSFLTNLRKAIKHGLSKDKALESLTTIPAKAIGMGNKIGAIDKGYYANFLVTSGPIFHEETIIYENWVKGQKHLINDREIVNIDGSYSLNINERDYKISFNGSQKKISTSILRDSIKINSKISYKDNWLYLTIFDKSNNETSFAQISSKVNTKSEILFTGNDFEGNDFSSKMTFISKNGKMKKKSPKESNLEISPITYPNVGYGLKSSPIKENIHFYNATLWTNEDKGILNNSDILVSNGEIIEIGQNLKTPSGFKRVDASNKHITSGIIDEHSHMGASSINEGGHNSSAEVSIMDVINPDDINIYRNLAGGVTTVQILHGSANPIGGQSAIIKLKWGSKINEMFFPNADPFIKFALGENVKQSNWGGSRFPQTRMGVEQVFVDHFDRAKDYGNKWEKFNSLSKREKARSVKPRYDEEMETLWEIIKGERFVTSHSYVQSEINMLMKVAEKFNFRINTFTHILEGYKVSDKMFEHGVGASTFSDWWGYKYEVNDAIPYNGAIMHNVGVTVAFNSDSSELSRRLNLEAAKAVKYGGVSEEEAWKFVTLNPAKLLHLDDKVGSLKVGKNADIVVWSGHPMSIYTRAEKTMIDGAFYFDTKTHQNKNKEIKKEKESLIKKMLNENKSGGGLSNAGPFRRPTIEIQKEFNCETID</sequence>
<dbReference type="InterPro" id="IPR011059">
    <property type="entry name" value="Metal-dep_hydrolase_composite"/>
</dbReference>
<proteinExistence type="predicted"/>
<dbReference type="InterPro" id="IPR006680">
    <property type="entry name" value="Amidohydro-rel"/>
</dbReference>